<reference evidence="1" key="1">
    <citation type="submission" date="2021-01" db="EMBL/GenBank/DDBJ databases">
        <title>WGS of actinomycetes isolated from Thailand.</title>
        <authorList>
            <person name="Thawai C."/>
        </authorList>
    </citation>
    <scope>NUCLEOTIDE SEQUENCE</scope>
    <source>
        <strain evidence="1">RCU-197</strain>
    </source>
</reference>
<dbReference type="RefSeq" id="WP_201843112.1">
    <property type="nucleotide sequence ID" value="NZ_JAERRK010000023.1"/>
</dbReference>
<sequence length="93" mass="10382">MVELALASGARLVRGTVTVMRRDARTGHAADRLPIAHGAGSRFVERPAAHTQQQNAFLKRMMRLLVPGLEPVCVREACCVVWTPHENRWPTVR</sequence>
<dbReference type="AlphaFoldDB" id="A0A937EQ66"/>
<proteinExistence type="predicted"/>
<organism evidence="1 2">
    <name type="scientific">Streptomyces actinomycinicus</name>
    <dbReference type="NCBI Taxonomy" id="1695166"/>
    <lineage>
        <taxon>Bacteria</taxon>
        <taxon>Bacillati</taxon>
        <taxon>Actinomycetota</taxon>
        <taxon>Actinomycetes</taxon>
        <taxon>Kitasatosporales</taxon>
        <taxon>Streptomycetaceae</taxon>
        <taxon>Streptomyces</taxon>
    </lineage>
</organism>
<dbReference type="EMBL" id="JAERRK010000023">
    <property type="protein sequence ID" value="MBL1086558.1"/>
    <property type="molecule type" value="Genomic_DNA"/>
</dbReference>
<accession>A0A937EQ66</accession>
<gene>
    <name evidence="1" type="ORF">JK359_32150</name>
</gene>
<evidence type="ECO:0000313" key="1">
    <source>
        <dbReference type="EMBL" id="MBL1086558.1"/>
    </source>
</evidence>
<name>A0A937EQ66_9ACTN</name>
<evidence type="ECO:0000313" key="2">
    <source>
        <dbReference type="Proteomes" id="UP000661858"/>
    </source>
</evidence>
<comment type="caution">
    <text evidence="1">The sequence shown here is derived from an EMBL/GenBank/DDBJ whole genome shotgun (WGS) entry which is preliminary data.</text>
</comment>
<protein>
    <submittedName>
        <fullName evidence="1">Uncharacterized protein</fullName>
    </submittedName>
</protein>
<dbReference type="Proteomes" id="UP000661858">
    <property type="component" value="Unassembled WGS sequence"/>
</dbReference>
<keyword evidence="2" id="KW-1185">Reference proteome</keyword>